<feature type="compositionally biased region" description="Basic and acidic residues" evidence="1">
    <location>
        <begin position="111"/>
        <end position="120"/>
    </location>
</feature>
<organism evidence="2 3">
    <name type="scientific">Symbiodinium microadriaticum</name>
    <name type="common">Dinoflagellate</name>
    <name type="synonym">Zooxanthella microadriatica</name>
    <dbReference type="NCBI Taxonomy" id="2951"/>
    <lineage>
        <taxon>Eukaryota</taxon>
        <taxon>Sar</taxon>
        <taxon>Alveolata</taxon>
        <taxon>Dinophyceae</taxon>
        <taxon>Suessiales</taxon>
        <taxon>Symbiodiniaceae</taxon>
        <taxon>Symbiodinium</taxon>
    </lineage>
</organism>
<comment type="caution">
    <text evidence="2">The sequence shown here is derived from an EMBL/GenBank/DDBJ whole genome shotgun (WGS) entry which is preliminary data.</text>
</comment>
<feature type="compositionally biased region" description="Polar residues" evidence="1">
    <location>
        <begin position="138"/>
        <end position="154"/>
    </location>
</feature>
<reference evidence="2 3" key="1">
    <citation type="submission" date="2016-02" db="EMBL/GenBank/DDBJ databases">
        <title>Genome analysis of coral dinoflagellate symbionts highlights evolutionary adaptations to a symbiotic lifestyle.</title>
        <authorList>
            <person name="Aranda M."/>
            <person name="Li Y."/>
            <person name="Liew Y.J."/>
            <person name="Baumgarten S."/>
            <person name="Simakov O."/>
            <person name="Wilson M."/>
            <person name="Piel J."/>
            <person name="Ashoor H."/>
            <person name="Bougouffa S."/>
            <person name="Bajic V.B."/>
            <person name="Ryu T."/>
            <person name="Ravasi T."/>
            <person name="Bayer T."/>
            <person name="Micklem G."/>
            <person name="Kim H."/>
            <person name="Bhak J."/>
            <person name="Lajeunesse T.C."/>
            <person name="Voolstra C.R."/>
        </authorList>
    </citation>
    <scope>NUCLEOTIDE SEQUENCE [LARGE SCALE GENOMIC DNA]</scope>
    <source>
        <strain evidence="2 3">CCMP2467</strain>
    </source>
</reference>
<feature type="compositionally biased region" description="Low complexity" evidence="1">
    <location>
        <begin position="222"/>
        <end position="231"/>
    </location>
</feature>
<protein>
    <submittedName>
        <fullName evidence="2">Uncharacterized protein</fullName>
    </submittedName>
</protein>
<dbReference type="AlphaFoldDB" id="A0A1Q9BXJ8"/>
<evidence type="ECO:0000256" key="1">
    <source>
        <dbReference type="SAM" id="MobiDB-lite"/>
    </source>
</evidence>
<dbReference type="Proteomes" id="UP000186817">
    <property type="component" value="Unassembled WGS sequence"/>
</dbReference>
<dbReference type="OrthoDB" id="440152at2759"/>
<evidence type="ECO:0000313" key="3">
    <source>
        <dbReference type="Proteomes" id="UP000186817"/>
    </source>
</evidence>
<sequence length="335" mass="35411">MEKQVGALLPFLVAARNIPPWPTPWAEAGTTSVAEASVQFMDSITTVTSQDAAGEAVLDARTVSFRPAAEISLVEFDHGAASDEDVTMKRKLPLKSVRDRQQTSWVPSLPSDEKSVRFKDLPTSPLGKRTGSPDLPSASKSDSQTADANTASTKSRGSEGGRGRGSEDDPPSDAETVSSASSRNPRSRMTTPFMSAVDWGYEVSAPKEATQAGAAAGAVAAGAAGDSVPSSNRRRRSKPSSLEPYSSATDRNLVKQVSIESSIEREITERVKLNAQRQAREERLVQVGSADANVPLALERCSSADGGGPEADLANHIATCLQAISEFVLVTDLRA</sequence>
<feature type="compositionally biased region" description="Basic and acidic residues" evidence="1">
    <location>
        <begin position="156"/>
        <end position="167"/>
    </location>
</feature>
<feature type="compositionally biased region" description="Polar residues" evidence="1">
    <location>
        <begin position="175"/>
        <end position="190"/>
    </location>
</feature>
<proteinExistence type="predicted"/>
<name>A0A1Q9BXJ8_SYMMI</name>
<gene>
    <name evidence="2" type="ORF">AK812_SmicGene44811</name>
</gene>
<evidence type="ECO:0000313" key="2">
    <source>
        <dbReference type="EMBL" id="OLP75395.1"/>
    </source>
</evidence>
<keyword evidence="3" id="KW-1185">Reference proteome</keyword>
<feature type="region of interest" description="Disordered" evidence="1">
    <location>
        <begin position="95"/>
        <end position="190"/>
    </location>
</feature>
<dbReference type="EMBL" id="LSRX01002516">
    <property type="protein sequence ID" value="OLP75395.1"/>
    <property type="molecule type" value="Genomic_DNA"/>
</dbReference>
<feature type="region of interest" description="Disordered" evidence="1">
    <location>
        <begin position="222"/>
        <end position="249"/>
    </location>
</feature>
<accession>A0A1Q9BXJ8</accession>